<keyword evidence="2" id="KW-1185">Reference proteome</keyword>
<reference evidence="1" key="2">
    <citation type="journal article" date="2022" name="New Phytol.">
        <title>Evolutionary transition to the ectomycorrhizal habit in the genomes of a hyperdiverse lineage of mushroom-forming fungi.</title>
        <authorList>
            <person name="Looney B."/>
            <person name="Miyauchi S."/>
            <person name="Morin E."/>
            <person name="Drula E."/>
            <person name="Courty P.E."/>
            <person name="Kohler A."/>
            <person name="Kuo A."/>
            <person name="LaButti K."/>
            <person name="Pangilinan J."/>
            <person name="Lipzen A."/>
            <person name="Riley R."/>
            <person name="Andreopoulos W."/>
            <person name="He G."/>
            <person name="Johnson J."/>
            <person name="Nolan M."/>
            <person name="Tritt A."/>
            <person name="Barry K.W."/>
            <person name="Grigoriev I.V."/>
            <person name="Nagy L.G."/>
            <person name="Hibbett D."/>
            <person name="Henrissat B."/>
            <person name="Matheny P.B."/>
            <person name="Labbe J."/>
            <person name="Martin F.M."/>
        </authorList>
    </citation>
    <scope>NUCLEOTIDE SEQUENCE</scope>
    <source>
        <strain evidence="1">FP105234-sp</strain>
    </source>
</reference>
<dbReference type="EMBL" id="MU276012">
    <property type="protein sequence ID" value="KAI0043582.1"/>
    <property type="molecule type" value="Genomic_DNA"/>
</dbReference>
<comment type="caution">
    <text evidence="1">The sequence shown here is derived from an EMBL/GenBank/DDBJ whole genome shotgun (WGS) entry which is preliminary data.</text>
</comment>
<evidence type="ECO:0000313" key="2">
    <source>
        <dbReference type="Proteomes" id="UP000814033"/>
    </source>
</evidence>
<protein>
    <submittedName>
        <fullName evidence="1">Uncharacterized protein</fullName>
    </submittedName>
</protein>
<gene>
    <name evidence="1" type="ORF">FA95DRAFT_371722</name>
</gene>
<proteinExistence type="predicted"/>
<organism evidence="1 2">
    <name type="scientific">Auriscalpium vulgare</name>
    <dbReference type="NCBI Taxonomy" id="40419"/>
    <lineage>
        <taxon>Eukaryota</taxon>
        <taxon>Fungi</taxon>
        <taxon>Dikarya</taxon>
        <taxon>Basidiomycota</taxon>
        <taxon>Agaricomycotina</taxon>
        <taxon>Agaricomycetes</taxon>
        <taxon>Russulales</taxon>
        <taxon>Auriscalpiaceae</taxon>
        <taxon>Auriscalpium</taxon>
    </lineage>
</organism>
<sequence>MHHSLSHNPGALAGLIVGLSLALLTSILLGYLFHKRRVTRRLEGAAVVGRVPLAADEMEEMGPGPGGGMVTQPYEYYEGRSGDGLLSEDSHGQALHAGPSSGESALSLGQPMGTSVGHGMAPMPLGALDPRRTSSSAGHGYQSSAGHDASSPSQSHSNVHRMSARSSLYGGIPSGLISPESEGGSLAYGVHSLDGHTSPPPPVPARARASTVGSPVPPPSAFFGPPRPQLDRAQSERRSGRAFLRRSLKWRLRGGGPATGSSSDIEASAGSGSGSGSSAIPMSTFFAGSSSSGRSPLVPPPQISVPLPESEPAHMDAEEEEEDSAPVGLLHPRLAGGLAGRSVGTLSLRDEVDYSRPLAVVRARSYVNSVRWLTVVGLGGCDSGCTAKRRLGRRRARARTAMVSH</sequence>
<evidence type="ECO:0000313" key="1">
    <source>
        <dbReference type="EMBL" id="KAI0043582.1"/>
    </source>
</evidence>
<accession>A0ACB8RII5</accession>
<dbReference type="Proteomes" id="UP000814033">
    <property type="component" value="Unassembled WGS sequence"/>
</dbReference>
<reference evidence="1" key="1">
    <citation type="submission" date="2021-02" db="EMBL/GenBank/DDBJ databases">
        <authorList>
            <consortium name="DOE Joint Genome Institute"/>
            <person name="Ahrendt S."/>
            <person name="Looney B.P."/>
            <person name="Miyauchi S."/>
            <person name="Morin E."/>
            <person name="Drula E."/>
            <person name="Courty P.E."/>
            <person name="Chicoki N."/>
            <person name="Fauchery L."/>
            <person name="Kohler A."/>
            <person name="Kuo A."/>
            <person name="Labutti K."/>
            <person name="Pangilinan J."/>
            <person name="Lipzen A."/>
            <person name="Riley R."/>
            <person name="Andreopoulos W."/>
            <person name="He G."/>
            <person name="Johnson J."/>
            <person name="Barry K.W."/>
            <person name="Grigoriev I.V."/>
            <person name="Nagy L."/>
            <person name="Hibbett D."/>
            <person name="Henrissat B."/>
            <person name="Matheny P.B."/>
            <person name="Labbe J."/>
            <person name="Martin F."/>
        </authorList>
    </citation>
    <scope>NUCLEOTIDE SEQUENCE</scope>
    <source>
        <strain evidence="1">FP105234-sp</strain>
    </source>
</reference>
<name>A0ACB8RII5_9AGAM</name>